<comment type="caution">
    <text evidence="5">The sequence shown here is derived from an EMBL/GenBank/DDBJ whole genome shotgun (WGS) entry which is preliminary data.</text>
</comment>
<dbReference type="Pfam" id="PF04894">
    <property type="entry name" value="Nre_N"/>
    <property type="match status" value="1"/>
</dbReference>
<accession>A0A0W1R8Y3</accession>
<proteinExistence type="inferred from homology"/>
<dbReference type="Pfam" id="PF04895">
    <property type="entry name" value="Nre_C"/>
    <property type="match status" value="1"/>
</dbReference>
<keyword evidence="1" id="KW-0227">DNA damage</keyword>
<dbReference type="NCBIfam" id="NF041387">
    <property type="entry name" value="DNArepr_NreA_Halo"/>
    <property type="match status" value="1"/>
</dbReference>
<sequence length="432" mass="47876">MRLDDYIEFEANERAERRRLAMEKSYAIVDHLESFQHRFDERVQGDSLFGSVSPSIFVGRANYPNVSTGILSPVGFESDAASFETSGAWYDEGVGIEDVFRRRTSLLNSNQPADVKVGADTNVHDAWDGFLGVQREVAIADRPVSVEIGLDGAPEIDFDVGRDDVATPTGPRARAQSADLAENPHVPRPVKKTLEDDDWQAQGAMTYLYRRGFDVYDINSVLSAGALGESASRRLVPTRWSITAVDDTVGQYLRGTVRDAPSVDSVQVWRNEYLGNAFWVILAPGQWEYELVEMKAPGSIWNPDPESGMWLSSDREGFEGRTQYVDETAGAYYAARLGVLEHLSNIGRQAKVLVVRHVSDDYWGPVGVWQVRESVRHAFEGEHGESETFADAVREVSNLLPVSMADLRRKSAMVAGLQTNLTDFGVGSSDDD</sequence>
<comment type="function">
    <text evidence="1">Involved in DNA damage repair.</text>
</comment>
<comment type="similarity">
    <text evidence="1">Belongs to the Nre family.</text>
</comment>
<dbReference type="InterPro" id="IPR033167">
    <property type="entry name" value="Nre"/>
</dbReference>
<dbReference type="OrthoDB" id="6609at2157"/>
<dbReference type="PANTHER" id="PTHR38136:SF2">
    <property type="entry name" value="DNA REPAIR PROTEIN"/>
    <property type="match status" value="1"/>
</dbReference>
<comment type="caution">
    <text evidence="1">Lacks conserved residue(s) required for the propagation of feature annotation.</text>
</comment>
<feature type="domain" description="Archaeal Nre C-terminal" evidence="4">
    <location>
        <begin position="316"/>
        <end position="424"/>
    </location>
</feature>
<evidence type="ECO:0000313" key="6">
    <source>
        <dbReference type="Proteomes" id="UP000054387"/>
    </source>
</evidence>
<dbReference type="PANTHER" id="PTHR38136">
    <property type="entry name" value="DNA REPAIR PROTEIN"/>
    <property type="match status" value="1"/>
</dbReference>
<reference evidence="5 6" key="1">
    <citation type="submission" date="2015-12" db="EMBL/GenBank/DDBJ databases">
        <title>Haloprofundus marisrubri gen. nov., sp. nov., an extremely halophilic archaeon isolated from the Discovery deep brine-seawater interface in the Red Sea.</title>
        <authorList>
            <person name="Zhang G."/>
            <person name="Stingl U."/>
            <person name="Rashid M."/>
        </authorList>
    </citation>
    <scope>NUCLEOTIDE SEQUENCE [LARGE SCALE GENOMIC DNA]</scope>
    <source>
        <strain evidence="5 6">SB9</strain>
    </source>
</reference>
<dbReference type="GO" id="GO:0006281">
    <property type="term" value="P:DNA repair"/>
    <property type="evidence" value="ECO:0007669"/>
    <property type="project" value="UniProtKB-UniRule"/>
</dbReference>
<protein>
    <recommendedName>
        <fullName evidence="1">DNA repair protein</fullName>
    </recommendedName>
</protein>
<feature type="region of interest" description="Disordered" evidence="2">
    <location>
        <begin position="159"/>
        <end position="189"/>
    </location>
</feature>
<dbReference type="EMBL" id="LOPU01000018">
    <property type="protein sequence ID" value="KTG09727.1"/>
    <property type="molecule type" value="Genomic_DNA"/>
</dbReference>
<evidence type="ECO:0000313" key="5">
    <source>
        <dbReference type="EMBL" id="KTG09727.1"/>
    </source>
</evidence>
<evidence type="ECO:0000259" key="4">
    <source>
        <dbReference type="Pfam" id="PF04895"/>
    </source>
</evidence>
<dbReference type="HAMAP" id="MF_02096">
    <property type="entry name" value="Nre"/>
    <property type="match status" value="1"/>
</dbReference>
<gene>
    <name evidence="5" type="ORF">AUR64_08795</name>
</gene>
<dbReference type="InterPro" id="IPR053546">
    <property type="entry name" value="Nre_DNA_repair"/>
</dbReference>
<name>A0A0W1R8Y3_9EURY</name>
<evidence type="ECO:0000256" key="1">
    <source>
        <dbReference type="HAMAP-Rule" id="MF_02096"/>
    </source>
</evidence>
<keyword evidence="1" id="KW-0234">DNA repair</keyword>
<dbReference type="Proteomes" id="UP000054387">
    <property type="component" value="Unassembled WGS sequence"/>
</dbReference>
<feature type="domain" description="Archaeal Nre N-terminal" evidence="3">
    <location>
        <begin position="20"/>
        <end position="302"/>
    </location>
</feature>
<organism evidence="5 6">
    <name type="scientific">Haloprofundus marisrubri</name>
    <dbReference type="NCBI Taxonomy" id="1514971"/>
    <lineage>
        <taxon>Archaea</taxon>
        <taxon>Methanobacteriati</taxon>
        <taxon>Methanobacteriota</taxon>
        <taxon>Stenosarchaea group</taxon>
        <taxon>Halobacteria</taxon>
        <taxon>Halobacteriales</taxon>
        <taxon>Haloferacaceae</taxon>
        <taxon>Haloprofundus</taxon>
    </lineage>
</organism>
<dbReference type="InterPro" id="IPR006978">
    <property type="entry name" value="Nre_N"/>
</dbReference>
<evidence type="ECO:0000256" key="2">
    <source>
        <dbReference type="SAM" id="MobiDB-lite"/>
    </source>
</evidence>
<dbReference type="STRING" id="1514971.AUR64_08795"/>
<dbReference type="AlphaFoldDB" id="A0A0W1R8Y3"/>
<dbReference type="RefSeq" id="WP_058581082.1">
    <property type="nucleotide sequence ID" value="NZ_LOPU01000018.1"/>
</dbReference>
<dbReference type="InterPro" id="IPR006979">
    <property type="entry name" value="Nre_C"/>
</dbReference>
<evidence type="ECO:0000259" key="3">
    <source>
        <dbReference type="Pfam" id="PF04894"/>
    </source>
</evidence>
<keyword evidence="6" id="KW-1185">Reference proteome</keyword>